<evidence type="ECO:0000313" key="3">
    <source>
        <dbReference type="EMBL" id="OMH84701.1"/>
    </source>
</evidence>
<keyword evidence="2" id="KW-0472">Membrane</keyword>
<keyword evidence="2" id="KW-0812">Transmembrane</keyword>
<dbReference type="Proteomes" id="UP000188320">
    <property type="component" value="Unassembled WGS sequence"/>
</dbReference>
<feature type="region of interest" description="Disordered" evidence="1">
    <location>
        <begin position="160"/>
        <end position="183"/>
    </location>
</feature>
<evidence type="ECO:0000313" key="4">
    <source>
        <dbReference type="Proteomes" id="UP000188320"/>
    </source>
</evidence>
<feature type="region of interest" description="Disordered" evidence="1">
    <location>
        <begin position="250"/>
        <end position="270"/>
    </location>
</feature>
<feature type="region of interest" description="Disordered" evidence="1">
    <location>
        <begin position="1"/>
        <end position="24"/>
    </location>
</feature>
<keyword evidence="2" id="KW-1133">Transmembrane helix</keyword>
<dbReference type="AlphaFoldDB" id="A0A1R1PUQ1"/>
<feature type="compositionally biased region" description="Polar residues" evidence="1">
    <location>
        <begin position="162"/>
        <end position="178"/>
    </location>
</feature>
<accession>A0A1R1PUQ1</accession>
<proteinExistence type="predicted"/>
<name>A0A1R1PUQ1_ZANCU</name>
<gene>
    <name evidence="3" type="ORF">AX774_g1768</name>
</gene>
<comment type="caution">
    <text evidence="3">The sequence shown here is derived from an EMBL/GenBank/DDBJ whole genome shotgun (WGS) entry which is preliminary data.</text>
</comment>
<organism evidence="3 4">
    <name type="scientific">Zancudomyces culisetae</name>
    <name type="common">Gut fungus</name>
    <name type="synonym">Smittium culisetae</name>
    <dbReference type="NCBI Taxonomy" id="1213189"/>
    <lineage>
        <taxon>Eukaryota</taxon>
        <taxon>Fungi</taxon>
        <taxon>Fungi incertae sedis</taxon>
        <taxon>Zoopagomycota</taxon>
        <taxon>Kickxellomycotina</taxon>
        <taxon>Harpellomycetes</taxon>
        <taxon>Harpellales</taxon>
        <taxon>Legeriomycetaceae</taxon>
        <taxon>Zancudomyces</taxon>
    </lineage>
</organism>
<keyword evidence="4" id="KW-1185">Reference proteome</keyword>
<evidence type="ECO:0000256" key="1">
    <source>
        <dbReference type="SAM" id="MobiDB-lite"/>
    </source>
</evidence>
<evidence type="ECO:0000256" key="2">
    <source>
        <dbReference type="SAM" id="Phobius"/>
    </source>
</evidence>
<reference evidence="4" key="1">
    <citation type="submission" date="2017-01" db="EMBL/GenBank/DDBJ databases">
        <authorList>
            <person name="Wang Y."/>
            <person name="White M."/>
            <person name="Kvist S."/>
            <person name="Moncalvo J.-M."/>
        </authorList>
    </citation>
    <scope>NUCLEOTIDE SEQUENCE [LARGE SCALE GENOMIC DNA]</scope>
    <source>
        <strain evidence="4">COL-18-3</strain>
    </source>
</reference>
<feature type="compositionally biased region" description="Basic and acidic residues" evidence="1">
    <location>
        <begin position="250"/>
        <end position="265"/>
    </location>
</feature>
<feature type="compositionally biased region" description="Polar residues" evidence="1">
    <location>
        <begin position="1"/>
        <end position="10"/>
    </location>
</feature>
<protein>
    <submittedName>
        <fullName evidence="3">Uncharacterized protein</fullName>
    </submittedName>
</protein>
<feature type="transmembrane region" description="Helical" evidence="2">
    <location>
        <begin position="41"/>
        <end position="66"/>
    </location>
</feature>
<dbReference type="EMBL" id="LSSK01000162">
    <property type="protein sequence ID" value="OMH84701.1"/>
    <property type="molecule type" value="Genomic_DNA"/>
</dbReference>
<sequence>MRSMTRSNPHSESDEENDHSKGNLESLNEERRKLSELMHETILGLWMTCWWILVGITVGGLMSLLFTSSSDYNANNNNGIGSYNTSSGAGSSGLYLTIFYNVRDVPQSFSLLNNTVLPANINSAKGTPNDPTSYNTSSDIQSPNNLGPIDSYLGFNRDRNDTGNISVDQENGTANYLDSESESESESSTISLNKYIGVVSRAHAKISSKVCSFLNPISSKHNPNIYKAIVWYYYCIHGDNVIYVDYKDPNKDQSSKSEKKSEHSKTNKKKSNSIFSLSRLLPFYYNNEDVVNSAGNEYADAGLADNSSGDNISYEMLYGNNINLDYNKVFLTVMEWYAYRHCNVNITSITTAVPTTVQGASYKLFRDYDYYKIDFYKNNLDV</sequence>